<dbReference type="Pfam" id="PF00534">
    <property type="entry name" value="Glycos_transf_1"/>
    <property type="match status" value="1"/>
</dbReference>
<reference evidence="4" key="1">
    <citation type="journal article" date="2019" name="Int. J. Syst. Evol. Microbiol.">
        <title>The Global Catalogue of Microorganisms (GCM) 10K type strain sequencing project: providing services to taxonomists for standard genome sequencing and annotation.</title>
        <authorList>
            <consortium name="The Broad Institute Genomics Platform"/>
            <consortium name="The Broad Institute Genome Sequencing Center for Infectious Disease"/>
            <person name="Wu L."/>
            <person name="Ma J."/>
        </authorList>
    </citation>
    <scope>NUCLEOTIDE SEQUENCE [LARGE SCALE GENOMIC DNA]</scope>
    <source>
        <strain evidence="4">JCM 16902</strain>
    </source>
</reference>
<protein>
    <recommendedName>
        <fullName evidence="2">Glycosyl transferase family 1 domain-containing protein</fullName>
    </recommendedName>
</protein>
<organism evidence="3 4">
    <name type="scientific">Kineosporia mesophila</name>
    <dbReference type="NCBI Taxonomy" id="566012"/>
    <lineage>
        <taxon>Bacteria</taxon>
        <taxon>Bacillati</taxon>
        <taxon>Actinomycetota</taxon>
        <taxon>Actinomycetes</taxon>
        <taxon>Kineosporiales</taxon>
        <taxon>Kineosporiaceae</taxon>
        <taxon>Kineosporia</taxon>
    </lineage>
</organism>
<proteinExistence type="predicted"/>
<dbReference type="PANTHER" id="PTHR12526">
    <property type="entry name" value="GLYCOSYLTRANSFERASE"/>
    <property type="match status" value="1"/>
</dbReference>
<evidence type="ECO:0000313" key="3">
    <source>
        <dbReference type="EMBL" id="GAA3634159.1"/>
    </source>
</evidence>
<keyword evidence="4" id="KW-1185">Reference proteome</keyword>
<dbReference type="SUPFAM" id="SSF53756">
    <property type="entry name" value="UDP-Glycosyltransferase/glycogen phosphorylase"/>
    <property type="match status" value="1"/>
</dbReference>
<evidence type="ECO:0000259" key="2">
    <source>
        <dbReference type="Pfam" id="PF00534"/>
    </source>
</evidence>
<keyword evidence="1" id="KW-0808">Transferase</keyword>
<feature type="domain" description="Glycosyl transferase family 1" evidence="2">
    <location>
        <begin position="287"/>
        <end position="438"/>
    </location>
</feature>
<dbReference type="InterPro" id="IPR001296">
    <property type="entry name" value="Glyco_trans_1"/>
</dbReference>
<evidence type="ECO:0000313" key="4">
    <source>
        <dbReference type="Proteomes" id="UP001501074"/>
    </source>
</evidence>
<dbReference type="EMBL" id="BAAAZO010000012">
    <property type="protein sequence ID" value="GAA3634159.1"/>
    <property type="molecule type" value="Genomic_DNA"/>
</dbReference>
<accession>A0ABP7AK55</accession>
<dbReference type="Gene3D" id="3.40.50.2000">
    <property type="entry name" value="Glycogen Phosphorylase B"/>
    <property type="match status" value="3"/>
</dbReference>
<dbReference type="Proteomes" id="UP001501074">
    <property type="component" value="Unassembled WGS sequence"/>
</dbReference>
<gene>
    <name evidence="3" type="ORF">GCM10022223_60610</name>
</gene>
<evidence type="ECO:0000256" key="1">
    <source>
        <dbReference type="ARBA" id="ARBA00022679"/>
    </source>
</evidence>
<sequence length="464" mass="51471">MPDFDFPDGQYLAVTVRLALDTGGQTAMFLLRSRLFAERAGIVPTLVSFDDQPDYPRIRAELAARGSVAPSTVIVNLFEWFRNERTPLAADDAALLPPVPGLKAHDVPHPDGTVHLTAYRSRDGSDVVTDHRRADGSVYLRQGPDGVVLCDRRGRVVREFSGVGALRRWWLTGLFDDQPRRPVIIMSDSRFATRQLVPLTNRRRVRLIHVVHNIHVQEPYQWDSPVHPTHLPVIEAIPRLHALVMLTERQRDEIAARFGAMDNVHVIPNPIDHRPGSDRPLDRHHADFVMLGRLEKQKRLEDAVVAFAKVVTQQPQATLTIYGEGSQRAELEKLVGKLGLRASVRLPGHDPAAKDYLRSATALLLTSRFEGYPLVVLEALDRGCPVIAYDIAYGPREQIADGESGYLVPAGDTGALAERMLRLIADPDLTARMSTAARLSSASHSIDAYLTSWQGVLRAVTAKA</sequence>
<name>A0ABP7AK55_9ACTN</name>
<comment type="caution">
    <text evidence="3">The sequence shown here is derived from an EMBL/GenBank/DDBJ whole genome shotgun (WGS) entry which is preliminary data.</text>
</comment>
<dbReference type="RefSeq" id="WP_231485735.1">
    <property type="nucleotide sequence ID" value="NZ_BAAAZO010000012.1"/>
</dbReference>